<proteinExistence type="predicted"/>
<dbReference type="Proteomes" id="UP000298693">
    <property type="component" value="Plasmid p5"/>
</dbReference>
<gene>
    <name evidence="1" type="ORF">D3869_32465</name>
</gene>
<dbReference type="AlphaFoldDB" id="A0A4D8RAZ2"/>
<geneLocation type="plasmid" evidence="1">
    <name>p5</name>
</geneLocation>
<name>A0A4D8RAZ2_AZOBR</name>
<evidence type="ECO:0000313" key="2">
    <source>
        <dbReference type="Proteomes" id="UP000298693"/>
    </source>
</evidence>
<sequence length="86" mass="10011">MVSTMRPDDLKKTVATAPVSDAELEALYIALHERRTRFIGDVMKLRHQSPDSWLPHLRRAAVSFIRLCAAKRRTMRILEGRSRRRP</sequence>
<protein>
    <submittedName>
        <fullName evidence="1">Uncharacterized protein</fullName>
    </submittedName>
</protein>
<dbReference type="EMBL" id="CP032350">
    <property type="protein sequence ID" value="QCO19957.1"/>
    <property type="molecule type" value="Genomic_DNA"/>
</dbReference>
<accession>A0A4D8RAZ2</accession>
<keyword evidence="1" id="KW-0614">Plasmid</keyword>
<reference evidence="1 2" key="1">
    <citation type="submission" date="2018-09" db="EMBL/GenBank/DDBJ databases">
        <title>Whole genome based analysis of evolution and adaptive divergence in Indian and Brazilian strains of Azospirillum brasilense.</title>
        <authorList>
            <person name="Singh C."/>
            <person name="Tripathi A.K."/>
        </authorList>
    </citation>
    <scope>NUCLEOTIDE SEQUENCE [LARGE SCALE GENOMIC DNA]</scope>
    <source>
        <strain evidence="1 2">MTCC4039</strain>
        <plasmid evidence="1 2">p5</plasmid>
    </source>
</reference>
<organism evidence="1 2">
    <name type="scientific">Azospirillum brasilense</name>
    <dbReference type="NCBI Taxonomy" id="192"/>
    <lineage>
        <taxon>Bacteria</taxon>
        <taxon>Pseudomonadati</taxon>
        <taxon>Pseudomonadota</taxon>
        <taxon>Alphaproteobacteria</taxon>
        <taxon>Rhodospirillales</taxon>
        <taxon>Azospirillaceae</taxon>
        <taxon>Azospirillum</taxon>
    </lineage>
</organism>
<evidence type="ECO:0000313" key="1">
    <source>
        <dbReference type="EMBL" id="QCO19957.1"/>
    </source>
</evidence>